<evidence type="ECO:0000313" key="4">
    <source>
        <dbReference type="Proteomes" id="UP000006898"/>
    </source>
</evidence>
<evidence type="ECO:0000256" key="1">
    <source>
        <dbReference type="SAM" id="MobiDB-lite"/>
    </source>
</evidence>
<dbReference type="STRING" id="671143.DAMO_3157"/>
<name>D5MN88_METO1</name>
<protein>
    <recommendedName>
        <fullName evidence="5">Periplasmic heavy metal sensor</fullName>
    </recommendedName>
</protein>
<dbReference type="KEGG" id="mox:DAMO_3157"/>
<gene>
    <name evidence="3" type="ORF">DAMO_3157</name>
</gene>
<evidence type="ECO:0000256" key="2">
    <source>
        <dbReference type="SAM" id="Phobius"/>
    </source>
</evidence>
<dbReference type="AlphaFoldDB" id="D5MN88"/>
<proteinExistence type="predicted"/>
<keyword evidence="2" id="KW-1133">Transmembrane helix</keyword>
<dbReference type="eggNOG" id="ENOG502ZI05">
    <property type="taxonomic scope" value="Bacteria"/>
</dbReference>
<keyword evidence="2" id="KW-0472">Membrane</keyword>
<dbReference type="HOGENOM" id="CLU_1575633_0_0_0"/>
<feature type="transmembrane region" description="Helical" evidence="2">
    <location>
        <begin position="37"/>
        <end position="58"/>
    </location>
</feature>
<accession>D5MN88</accession>
<dbReference type="EMBL" id="FP565575">
    <property type="protein sequence ID" value="CBE70230.1"/>
    <property type="molecule type" value="Genomic_DNA"/>
</dbReference>
<reference evidence="3 4" key="1">
    <citation type="journal article" date="2010" name="Nature">
        <title>Nitrite-driven anaerobic methane oxidation by oxygenic bacteria.</title>
        <authorList>
            <person name="Ettwig K.F."/>
            <person name="Butler M.K."/>
            <person name="Le Paslier D."/>
            <person name="Pelletier E."/>
            <person name="Mangenot S."/>
            <person name="Kuypers M.M.M."/>
            <person name="Schreiber F."/>
            <person name="Dutilh B.E."/>
            <person name="Zedelius J."/>
            <person name="de Beer D."/>
            <person name="Gloerich J."/>
            <person name="Wessels H.J.C.T."/>
            <person name="van Allen T."/>
            <person name="Luesken F."/>
            <person name="Wu M."/>
            <person name="van de Pas-Schoonen K.T."/>
            <person name="Op den Camp H.J.M."/>
            <person name="Janssen-Megens E.M."/>
            <person name="Francoijs K-J."/>
            <person name="Stunnenberg H."/>
            <person name="Weissenbach J."/>
            <person name="Jetten M.S.M."/>
            <person name="Strous M."/>
        </authorList>
    </citation>
    <scope>NUCLEOTIDE SEQUENCE [LARGE SCALE GENOMIC DNA]</scope>
</reference>
<dbReference type="Proteomes" id="UP000006898">
    <property type="component" value="Chromosome"/>
</dbReference>
<evidence type="ECO:0008006" key="5">
    <source>
        <dbReference type="Google" id="ProtNLM"/>
    </source>
</evidence>
<evidence type="ECO:0000313" key="3">
    <source>
        <dbReference type="EMBL" id="CBE70230.1"/>
    </source>
</evidence>
<keyword evidence="2" id="KW-0812">Transmembrane</keyword>
<organism evidence="3 4">
    <name type="scientific">Methylomirabilis oxygeniifera</name>
    <dbReference type="NCBI Taxonomy" id="671143"/>
    <lineage>
        <taxon>Bacteria</taxon>
        <taxon>Candidatus Methylomirabilota</taxon>
        <taxon>Candidatus Methylomirabilia</taxon>
        <taxon>Candidatus Methylomirabilales</taxon>
        <taxon>Candidatus Methylomirabilaceae</taxon>
        <taxon>Candidatus Methylomirabilis</taxon>
    </lineage>
</organism>
<feature type="region of interest" description="Disordered" evidence="1">
    <location>
        <begin position="1"/>
        <end position="23"/>
    </location>
</feature>
<sequence length="169" mass="19514">MRGLPRTPIRGATREAQRAKTGVRGNQMMATRAKVGLAFLVVFLLGVAAGALSLSAYLHRVDPPRQAIWTGKFNRERYIRELTEAVQLQPEQTGTLNTALDETREEFLTLRRRLQPQFEEVRQRARQRIRSILNADQQPRFEAFLKRWDEERRLEESAASQSKASERKP</sequence>